<evidence type="ECO:0000256" key="3">
    <source>
        <dbReference type="HAMAP-Rule" id="MF_00919"/>
    </source>
</evidence>
<evidence type="ECO:0000256" key="1">
    <source>
        <dbReference type="ARBA" id="ARBA00022490"/>
    </source>
</evidence>
<name>A0A562HZR1_9GAMM</name>
<proteinExistence type="inferred from homology"/>
<dbReference type="InterPro" id="IPR007040">
    <property type="entry name" value="Ribosome_modulation_factor"/>
</dbReference>
<evidence type="ECO:0000256" key="2">
    <source>
        <dbReference type="ARBA" id="ARBA00022845"/>
    </source>
</evidence>
<dbReference type="EMBL" id="VLKG01000016">
    <property type="protein sequence ID" value="TWH63908.1"/>
    <property type="molecule type" value="Genomic_DNA"/>
</dbReference>
<accession>A0A562HZR1</accession>
<organism evidence="4 5">
    <name type="scientific">Azomonas agilis</name>
    <dbReference type="NCBI Taxonomy" id="116849"/>
    <lineage>
        <taxon>Bacteria</taxon>
        <taxon>Pseudomonadati</taxon>
        <taxon>Pseudomonadota</taxon>
        <taxon>Gammaproteobacteria</taxon>
        <taxon>Pseudomonadales</taxon>
        <taxon>Pseudomonadaceae</taxon>
        <taxon>Azomonas</taxon>
    </lineage>
</organism>
<dbReference type="HAMAP" id="MF_00919">
    <property type="entry name" value="RMF"/>
    <property type="match status" value="1"/>
</dbReference>
<protein>
    <recommendedName>
        <fullName evidence="3">Ribosome modulation factor</fullName>
        <shortName evidence="3">RMF</shortName>
    </recommendedName>
</protein>
<dbReference type="Gene3D" id="1.10.10.620">
    <property type="entry name" value="ribosome modulation factor like domain"/>
    <property type="match status" value="1"/>
</dbReference>
<dbReference type="NCBIfam" id="NF011162">
    <property type="entry name" value="PRK14563.1"/>
    <property type="match status" value="1"/>
</dbReference>
<comment type="function">
    <text evidence="3">During stationary phase, converts 70S ribosomes to an inactive dimeric form (100S ribosomes).</text>
</comment>
<keyword evidence="2 3" id="KW-0810">Translation regulation</keyword>
<gene>
    <name evidence="3" type="primary">rmf</name>
    <name evidence="4" type="ORF">LX59_02972</name>
</gene>
<comment type="subcellular location">
    <subcellularLocation>
        <location evidence="3">Cytoplasm</location>
    </subcellularLocation>
</comment>
<reference evidence="4 5" key="1">
    <citation type="submission" date="2019-07" db="EMBL/GenBank/DDBJ databases">
        <title>Genomic Encyclopedia of Type Strains, Phase I: the one thousand microbial genomes (KMG-I) project.</title>
        <authorList>
            <person name="Kyrpides N."/>
        </authorList>
    </citation>
    <scope>NUCLEOTIDE SEQUENCE [LARGE SCALE GENOMIC DNA]</scope>
    <source>
        <strain evidence="4 5">DSM 375</strain>
    </source>
</reference>
<evidence type="ECO:0000313" key="5">
    <source>
        <dbReference type="Proteomes" id="UP000319627"/>
    </source>
</evidence>
<dbReference type="OrthoDB" id="5917763at2"/>
<dbReference type="InterPro" id="IPR023200">
    <property type="entry name" value="RMF_sf"/>
</dbReference>
<evidence type="ECO:0000313" key="4">
    <source>
        <dbReference type="EMBL" id="TWH63908.1"/>
    </source>
</evidence>
<sequence length="71" mass="8324">MRRLKRDPMERAYQRGYRYGIHGKSQELCPFTQPDVRQSWLNGWREGRSDHWDGLTGAAGLHRLNQVLSAI</sequence>
<comment type="similarity">
    <text evidence="3">Belongs to the ribosome modulation factor family.</text>
</comment>
<dbReference type="Pfam" id="PF04957">
    <property type="entry name" value="RMF"/>
    <property type="match status" value="1"/>
</dbReference>
<dbReference type="AlphaFoldDB" id="A0A562HZR1"/>
<keyword evidence="1 3" id="KW-0963">Cytoplasm</keyword>
<dbReference type="RefSeq" id="WP_144573241.1">
    <property type="nucleotide sequence ID" value="NZ_VLKG01000016.1"/>
</dbReference>
<keyword evidence="5" id="KW-1185">Reference proteome</keyword>
<dbReference type="NCBIfam" id="NF041886">
    <property type="entry name" value="Rmf_CrpP_fam"/>
    <property type="match status" value="1"/>
</dbReference>
<comment type="caution">
    <text evidence="4">The sequence shown here is derived from an EMBL/GenBank/DDBJ whole genome shotgun (WGS) entry which is preliminary data.</text>
</comment>
<dbReference type="GO" id="GO:0005737">
    <property type="term" value="C:cytoplasm"/>
    <property type="evidence" value="ECO:0007669"/>
    <property type="project" value="UniProtKB-SubCell"/>
</dbReference>
<dbReference type="Proteomes" id="UP000319627">
    <property type="component" value="Unassembled WGS sequence"/>
</dbReference>
<dbReference type="GO" id="GO:0006417">
    <property type="term" value="P:regulation of translation"/>
    <property type="evidence" value="ECO:0007669"/>
    <property type="project" value="UniProtKB-UniRule"/>
</dbReference>